<dbReference type="OrthoDB" id="3213322at2"/>
<name>A0A1H1Y1K2_9MICO</name>
<feature type="region of interest" description="Disordered" evidence="1">
    <location>
        <begin position="63"/>
        <end position="85"/>
    </location>
</feature>
<keyword evidence="3" id="KW-1185">Reference proteome</keyword>
<sequence>MSASPDPKYDGSPRARIVLGVVPDQPSEVITAAADYAAHFDPELGDRIAAALEDTNVAWSTRALATSPIPGDSPTAESQTGEGEQ</sequence>
<dbReference type="RefSeq" id="WP_157689188.1">
    <property type="nucleotide sequence ID" value="NZ_LT629766.1"/>
</dbReference>
<protein>
    <submittedName>
        <fullName evidence="2">Uncharacterized protein</fullName>
    </submittedName>
</protein>
<dbReference type="STRING" id="1136497.SAMN04489752_3516"/>
<dbReference type="EMBL" id="LT629766">
    <property type="protein sequence ID" value="SDT15358.1"/>
    <property type="molecule type" value="Genomic_DNA"/>
</dbReference>
<organism evidence="2 3">
    <name type="scientific">Brevibacterium siliguriense</name>
    <dbReference type="NCBI Taxonomy" id="1136497"/>
    <lineage>
        <taxon>Bacteria</taxon>
        <taxon>Bacillati</taxon>
        <taxon>Actinomycetota</taxon>
        <taxon>Actinomycetes</taxon>
        <taxon>Micrococcales</taxon>
        <taxon>Brevibacteriaceae</taxon>
        <taxon>Brevibacterium</taxon>
    </lineage>
</organism>
<proteinExistence type="predicted"/>
<evidence type="ECO:0000313" key="2">
    <source>
        <dbReference type="EMBL" id="SDT15358.1"/>
    </source>
</evidence>
<gene>
    <name evidence="2" type="ORF">SAMN04489752_3516</name>
</gene>
<evidence type="ECO:0000313" key="3">
    <source>
        <dbReference type="Proteomes" id="UP000199597"/>
    </source>
</evidence>
<feature type="compositionally biased region" description="Polar residues" evidence="1">
    <location>
        <begin position="75"/>
        <end position="85"/>
    </location>
</feature>
<accession>A0A1H1Y1K2</accession>
<evidence type="ECO:0000256" key="1">
    <source>
        <dbReference type="SAM" id="MobiDB-lite"/>
    </source>
</evidence>
<reference evidence="3" key="1">
    <citation type="submission" date="2016-10" db="EMBL/GenBank/DDBJ databases">
        <authorList>
            <person name="Varghese N."/>
            <person name="Submissions S."/>
        </authorList>
    </citation>
    <scope>NUCLEOTIDE SEQUENCE [LARGE SCALE GENOMIC DNA]</scope>
    <source>
        <strain evidence="3">DSM 23676</strain>
    </source>
</reference>
<dbReference type="AlphaFoldDB" id="A0A1H1Y1K2"/>
<dbReference type="Proteomes" id="UP000199597">
    <property type="component" value="Chromosome I"/>
</dbReference>